<reference evidence="2 3" key="1">
    <citation type="journal article" date="2019" name="Int. J. Syst. Evol. Microbiol.">
        <title>The Global Catalogue of Microorganisms (GCM) 10K type strain sequencing project: providing services to taxonomists for standard genome sequencing and annotation.</title>
        <authorList>
            <consortium name="The Broad Institute Genomics Platform"/>
            <consortium name="The Broad Institute Genome Sequencing Center for Infectious Disease"/>
            <person name="Wu L."/>
            <person name="Ma J."/>
        </authorList>
    </citation>
    <scope>NUCLEOTIDE SEQUENCE [LARGE SCALE GENOMIC DNA]</scope>
    <source>
        <strain evidence="2 3">JCM 6307</strain>
    </source>
</reference>
<dbReference type="InterPro" id="IPR036365">
    <property type="entry name" value="PGBD-like_sf"/>
</dbReference>
<dbReference type="SUPFAM" id="SSF47090">
    <property type="entry name" value="PGBD-like"/>
    <property type="match status" value="1"/>
</dbReference>
<dbReference type="Proteomes" id="UP001501358">
    <property type="component" value="Unassembled WGS sequence"/>
</dbReference>
<dbReference type="InterPro" id="IPR047763">
    <property type="entry name" value="PG_bind_dom_phiBT1-type"/>
</dbReference>
<gene>
    <name evidence="2" type="ORF">GCM10010406_26390</name>
</gene>
<dbReference type="NCBIfam" id="NF038080">
    <property type="entry name" value="PG_bind_siph"/>
    <property type="match status" value="1"/>
</dbReference>
<dbReference type="SUPFAM" id="SSF54001">
    <property type="entry name" value="Cysteine proteinases"/>
    <property type="match status" value="1"/>
</dbReference>
<dbReference type="InterPro" id="IPR036366">
    <property type="entry name" value="PGBDSf"/>
</dbReference>
<proteinExistence type="predicted"/>
<feature type="compositionally biased region" description="Low complexity" evidence="1">
    <location>
        <begin position="236"/>
        <end position="268"/>
    </location>
</feature>
<feature type="compositionally biased region" description="Low complexity" evidence="1">
    <location>
        <begin position="69"/>
        <end position="82"/>
    </location>
</feature>
<accession>A0ABN3LTR3</accession>
<comment type="caution">
    <text evidence="2">The sequence shown here is derived from an EMBL/GenBank/DDBJ whole genome shotgun (WGS) entry which is preliminary data.</text>
</comment>
<dbReference type="Gene3D" id="1.10.101.10">
    <property type="entry name" value="PGBD-like superfamily/PGBD"/>
    <property type="match status" value="1"/>
</dbReference>
<protein>
    <recommendedName>
        <fullName evidence="4">NlpC/P60 domain-containing protein</fullName>
    </recommendedName>
</protein>
<organism evidence="2 3">
    <name type="scientific">Streptomyces thermolineatus</name>
    <dbReference type="NCBI Taxonomy" id="44033"/>
    <lineage>
        <taxon>Bacteria</taxon>
        <taxon>Bacillati</taxon>
        <taxon>Actinomycetota</taxon>
        <taxon>Actinomycetes</taxon>
        <taxon>Kitasatosporales</taxon>
        <taxon>Streptomycetaceae</taxon>
        <taxon>Streptomyces</taxon>
    </lineage>
</organism>
<dbReference type="RefSeq" id="WP_344383388.1">
    <property type="nucleotide sequence ID" value="NZ_BAAATA010000012.1"/>
</dbReference>
<evidence type="ECO:0000256" key="1">
    <source>
        <dbReference type="SAM" id="MobiDB-lite"/>
    </source>
</evidence>
<sequence>MEMPEFLETDPPSDCPCDDCARGRLADRWARTAPPAPVPVPWRPAVPTVAVTVLGTAVGTGAAHAAAAPEAAAPATERTGTASAPAAHTPMRLTRTQIIERASRWTDAAVPYSMSRTWSDGYRQDCSGFVSMAWGLGSNEWTGSLDEYAVRIAREDLRPGDMLLHHDPANPRDGSHVTLFGGWADSSRSWYVAYEAARPHARKQATPYAYWDDSGKYLPYRYKHVVEEGAQERPPDTGSSSGADGPPDGDGPSYDGSPYDGGSSYHGGPPYGGAFPGAGRFGPGRHGDHVLLLGERLVHRGFAAHYRQGPSRTWSEADRRNVAAFQRAQGWSGPDADGFPGPETWRRLFP</sequence>
<dbReference type="EMBL" id="BAAATA010000012">
    <property type="protein sequence ID" value="GAA2488908.1"/>
    <property type="molecule type" value="Genomic_DNA"/>
</dbReference>
<evidence type="ECO:0000313" key="3">
    <source>
        <dbReference type="Proteomes" id="UP001501358"/>
    </source>
</evidence>
<feature type="region of interest" description="Disordered" evidence="1">
    <location>
        <begin position="69"/>
        <end position="89"/>
    </location>
</feature>
<keyword evidence="3" id="KW-1185">Reference proteome</keyword>
<evidence type="ECO:0008006" key="4">
    <source>
        <dbReference type="Google" id="ProtNLM"/>
    </source>
</evidence>
<evidence type="ECO:0000313" key="2">
    <source>
        <dbReference type="EMBL" id="GAA2488908.1"/>
    </source>
</evidence>
<feature type="region of interest" description="Disordered" evidence="1">
    <location>
        <begin position="229"/>
        <end position="271"/>
    </location>
</feature>
<dbReference type="InterPro" id="IPR038765">
    <property type="entry name" value="Papain-like_cys_pep_sf"/>
</dbReference>
<name>A0ABN3LTR3_9ACTN</name>
<dbReference type="Gene3D" id="3.90.1720.10">
    <property type="entry name" value="endopeptidase domain like (from Nostoc punctiforme)"/>
    <property type="match status" value="1"/>
</dbReference>